<dbReference type="Gene3D" id="1.25.40.10">
    <property type="entry name" value="Tetratricopeptide repeat domain"/>
    <property type="match status" value="1"/>
</dbReference>
<protein>
    <recommendedName>
        <fullName evidence="2">Outer membrane lipoprotein BamD-like domain-containing protein</fullName>
    </recommendedName>
</protein>
<proteinExistence type="predicted"/>
<dbReference type="EMBL" id="CABQ01000049">
    <property type="protein sequence ID" value="CBI06975.1"/>
    <property type="molecule type" value="Genomic_DNA"/>
</dbReference>
<evidence type="ECO:0008006" key="2">
    <source>
        <dbReference type="Google" id="ProtNLM"/>
    </source>
</evidence>
<reference evidence="1" key="1">
    <citation type="submission" date="2009-10" db="EMBL/GenBank/DDBJ databases">
        <title>Diversity of trophic interactions inside an arsenic-rich microbial ecosystem.</title>
        <authorList>
            <person name="Bertin P.N."/>
            <person name="Heinrich-Salmeron A."/>
            <person name="Pelletier E."/>
            <person name="Goulhen-Chollet F."/>
            <person name="Arsene-Ploetze F."/>
            <person name="Gallien S."/>
            <person name="Calteau A."/>
            <person name="Vallenet D."/>
            <person name="Casiot C."/>
            <person name="Chane-Woon-Ming B."/>
            <person name="Giloteaux L."/>
            <person name="Barakat M."/>
            <person name="Bonnefoy V."/>
            <person name="Bruneel O."/>
            <person name="Chandler M."/>
            <person name="Cleiss J."/>
            <person name="Duran R."/>
            <person name="Elbaz-Poulichet F."/>
            <person name="Fonknechten N."/>
            <person name="Lauga B."/>
            <person name="Mornico D."/>
            <person name="Ortet P."/>
            <person name="Schaeffer C."/>
            <person name="Siguier P."/>
            <person name="Alexander Thil Smith A."/>
            <person name="Van Dorsselaer A."/>
            <person name="Weissenbach J."/>
            <person name="Medigue C."/>
            <person name="Le Paslier D."/>
        </authorList>
    </citation>
    <scope>NUCLEOTIDE SEQUENCE</scope>
</reference>
<evidence type="ECO:0000313" key="1">
    <source>
        <dbReference type="EMBL" id="CBI06975.1"/>
    </source>
</evidence>
<dbReference type="InterPro" id="IPR011990">
    <property type="entry name" value="TPR-like_helical_dom_sf"/>
</dbReference>
<organism evidence="1">
    <name type="scientific">mine drainage metagenome</name>
    <dbReference type="NCBI Taxonomy" id="410659"/>
    <lineage>
        <taxon>unclassified sequences</taxon>
        <taxon>metagenomes</taxon>
        <taxon>ecological metagenomes</taxon>
    </lineage>
</organism>
<sequence>MWHIRPFARNTEPKLRSFIPASFLLLAIGILSARALGQRQDQNVERPMAGPRATVIQETSLYVSPDRGSTRMERVPEGREMVVAERNGPWVRVFANTDAPDENKNDAPTLGDDAHPIPVTGWMEAKAVLEETTPNGDLILMGEAATMESLASDARGPRNAGQAARLLYQRLIEFYPGSPLAAEAAWRAADIRWQFDKADLARLPSAKEKEAWLRQHMDESELRKVIKLWPRSRQADLAAYDLIDNKICGDWQGDPRCPEKEAQIYEDYATRHPTGPRTAQALYQAAWRMAVLHDIYAADGNDKKTRDALNEARNLAQFMEKTFPASDYSARAATLVYKIRNSITVYGYGEN</sequence>
<name>E6QIB0_9ZZZZ</name>
<dbReference type="AlphaFoldDB" id="E6QIB0"/>
<accession>E6QIB0</accession>
<gene>
    <name evidence="1" type="ORF">CARN6_0280</name>
</gene>
<comment type="caution">
    <text evidence="1">The sequence shown here is derived from an EMBL/GenBank/DDBJ whole genome shotgun (WGS) entry which is preliminary data.</text>
</comment>